<keyword evidence="4" id="KW-1185">Reference proteome</keyword>
<dbReference type="VEuPathDB" id="MicrosporidiaDB:VICG_00357"/>
<keyword evidence="1" id="KW-0812">Transmembrane</keyword>
<gene>
    <name evidence="3" type="ORF">VICG_00357</name>
</gene>
<protein>
    <submittedName>
        <fullName evidence="3">Uncharacterized protein</fullName>
    </submittedName>
</protein>
<dbReference type="AlphaFoldDB" id="L2GQ53"/>
<dbReference type="RefSeq" id="XP_007603810.1">
    <property type="nucleotide sequence ID" value="XM_007603748.1"/>
</dbReference>
<sequence>MLRAIHCIIGLFAGLTLETAPPGRNADVPKMGVVGMFSDEKLKFSVCKKYIENINYLSEIVDSFEANKANKTISDALAFLIKVTEDNIQEYYIDSKEEELRELNGFGNIYRKFTTMSEPKNIPKSSAHFYEKGKANSQKEKFVHSLDIFMKDILKYHSSGNNKNFECFLRKVCLRFLGELSARFKTTVDFSLYIKNFKSIKKMITTVSTCLEHLVDLLNRNAIHSNTARSSFSALVKASKDIDAYFEELIQNENGKAEFSYGLTVSYFALSSWIDMLALLSQSTIDAKCEKVIDYKDFMLLIFNTVIFNTVENADIKQYLSCRDVLDNLINGTIKYYILNKLWAVVVREPKKTVRVDAKKLGGELHEQPFEVTEEENKPNVENVVRFDENQIKFITKYTQCLKEILQDTKGIHNLPIFGFVRRVDISKINLIFKKNVTTDEDTSPIKTLQIIAVIEVIINLILIITFIVL</sequence>
<evidence type="ECO:0000256" key="2">
    <source>
        <dbReference type="SAM" id="SignalP"/>
    </source>
</evidence>
<keyword evidence="2" id="KW-0732">Signal</keyword>
<dbReference type="EMBL" id="JH370131">
    <property type="protein sequence ID" value="ELA42605.1"/>
    <property type="molecule type" value="Genomic_DNA"/>
</dbReference>
<dbReference type="Proteomes" id="UP000011082">
    <property type="component" value="Unassembled WGS sequence"/>
</dbReference>
<proteinExistence type="predicted"/>
<organism evidence="3 4">
    <name type="scientific">Vittaforma corneae (strain ATCC 50505)</name>
    <name type="common">Microsporidian parasite</name>
    <name type="synonym">Nosema corneum</name>
    <dbReference type="NCBI Taxonomy" id="993615"/>
    <lineage>
        <taxon>Eukaryota</taxon>
        <taxon>Fungi</taxon>
        <taxon>Fungi incertae sedis</taxon>
        <taxon>Microsporidia</taxon>
        <taxon>Nosematidae</taxon>
        <taxon>Vittaforma</taxon>
    </lineage>
</organism>
<feature type="transmembrane region" description="Helical" evidence="1">
    <location>
        <begin position="449"/>
        <end position="469"/>
    </location>
</feature>
<evidence type="ECO:0000313" key="3">
    <source>
        <dbReference type="EMBL" id="ELA42605.1"/>
    </source>
</evidence>
<keyword evidence="1" id="KW-1133">Transmembrane helix</keyword>
<evidence type="ECO:0000256" key="1">
    <source>
        <dbReference type="SAM" id="Phobius"/>
    </source>
</evidence>
<dbReference type="InParanoid" id="L2GQ53"/>
<keyword evidence="1" id="KW-0472">Membrane</keyword>
<reference evidence="4" key="1">
    <citation type="submission" date="2011-05" db="EMBL/GenBank/DDBJ databases">
        <title>The genome sequence of Vittaforma corneae strain ATCC 50505.</title>
        <authorList>
            <consortium name="The Broad Institute Genome Sequencing Platform"/>
            <person name="Cuomo C."/>
            <person name="Didier E."/>
            <person name="Bowers L."/>
            <person name="Young S.K."/>
            <person name="Zeng Q."/>
            <person name="Gargeya S."/>
            <person name="Fitzgerald M."/>
            <person name="Haas B."/>
            <person name="Abouelleil A."/>
            <person name="Alvarado L."/>
            <person name="Arachchi H.M."/>
            <person name="Berlin A."/>
            <person name="Chapman S.B."/>
            <person name="Gearin G."/>
            <person name="Goldberg J."/>
            <person name="Griggs A."/>
            <person name="Gujja S."/>
            <person name="Hansen M."/>
            <person name="Heiman D."/>
            <person name="Howarth C."/>
            <person name="Larimer J."/>
            <person name="Lui A."/>
            <person name="MacDonald P.J.P."/>
            <person name="McCowen C."/>
            <person name="Montmayeur A."/>
            <person name="Murphy C."/>
            <person name="Neiman D."/>
            <person name="Pearson M."/>
            <person name="Priest M."/>
            <person name="Roberts A."/>
            <person name="Saif S."/>
            <person name="Shea T."/>
            <person name="Sisk P."/>
            <person name="Stolte C."/>
            <person name="Sykes S."/>
            <person name="Wortman J."/>
            <person name="Nusbaum C."/>
            <person name="Birren B."/>
        </authorList>
    </citation>
    <scope>NUCLEOTIDE SEQUENCE [LARGE SCALE GENOMIC DNA]</scope>
    <source>
        <strain evidence="4">ATCC 50505</strain>
    </source>
</reference>
<name>L2GQ53_VITCO</name>
<feature type="signal peptide" evidence="2">
    <location>
        <begin position="1"/>
        <end position="26"/>
    </location>
</feature>
<dbReference type="GeneID" id="19881075"/>
<evidence type="ECO:0000313" key="4">
    <source>
        <dbReference type="Proteomes" id="UP000011082"/>
    </source>
</evidence>
<dbReference type="HOGENOM" id="CLU_581665_0_0_1"/>
<accession>L2GQ53</accession>
<feature type="chain" id="PRO_5003960309" evidence="2">
    <location>
        <begin position="27"/>
        <end position="470"/>
    </location>
</feature>